<reference evidence="2" key="2">
    <citation type="journal article" date="2015" name="Fish Shellfish Immunol.">
        <title>Early steps in the European eel (Anguilla anguilla)-Vibrio vulnificus interaction in the gills: Role of the RtxA13 toxin.</title>
        <authorList>
            <person name="Callol A."/>
            <person name="Pajuelo D."/>
            <person name="Ebbesson L."/>
            <person name="Teles M."/>
            <person name="MacKenzie S."/>
            <person name="Amaro C."/>
        </authorList>
    </citation>
    <scope>NUCLEOTIDE SEQUENCE</scope>
</reference>
<feature type="region of interest" description="Disordered" evidence="1">
    <location>
        <begin position="1"/>
        <end position="21"/>
    </location>
</feature>
<organism evidence="2">
    <name type="scientific">Anguilla anguilla</name>
    <name type="common">European freshwater eel</name>
    <name type="synonym">Muraena anguilla</name>
    <dbReference type="NCBI Taxonomy" id="7936"/>
    <lineage>
        <taxon>Eukaryota</taxon>
        <taxon>Metazoa</taxon>
        <taxon>Chordata</taxon>
        <taxon>Craniata</taxon>
        <taxon>Vertebrata</taxon>
        <taxon>Euteleostomi</taxon>
        <taxon>Actinopterygii</taxon>
        <taxon>Neopterygii</taxon>
        <taxon>Teleostei</taxon>
        <taxon>Anguilliformes</taxon>
        <taxon>Anguillidae</taxon>
        <taxon>Anguilla</taxon>
    </lineage>
</organism>
<dbReference type="AlphaFoldDB" id="A0A0E9X458"/>
<accession>A0A0E9X458</accession>
<proteinExistence type="predicted"/>
<sequence length="92" mass="10220">MTCGSISQSDLRDSNNPALSSVPRAELGVCHSFSTWDRSRYKLSIQVYAAYRCIGTGVCSIQVYACRMWIFFVVQSSASLQAPCTDTFILDH</sequence>
<dbReference type="EMBL" id="GBXM01011213">
    <property type="protein sequence ID" value="JAH97364.1"/>
    <property type="molecule type" value="Transcribed_RNA"/>
</dbReference>
<evidence type="ECO:0000256" key="1">
    <source>
        <dbReference type="SAM" id="MobiDB-lite"/>
    </source>
</evidence>
<protein>
    <submittedName>
        <fullName evidence="2">Uncharacterized protein</fullName>
    </submittedName>
</protein>
<evidence type="ECO:0000313" key="2">
    <source>
        <dbReference type="EMBL" id="JAH97364.1"/>
    </source>
</evidence>
<feature type="compositionally biased region" description="Polar residues" evidence="1">
    <location>
        <begin position="1"/>
        <end position="19"/>
    </location>
</feature>
<reference evidence="2" key="1">
    <citation type="submission" date="2014-11" db="EMBL/GenBank/DDBJ databases">
        <authorList>
            <person name="Amaro Gonzalez C."/>
        </authorList>
    </citation>
    <scope>NUCLEOTIDE SEQUENCE</scope>
</reference>
<name>A0A0E9X458_ANGAN</name>